<evidence type="ECO:0000256" key="1">
    <source>
        <dbReference type="SAM" id="SignalP"/>
    </source>
</evidence>
<feature type="signal peptide" evidence="1">
    <location>
        <begin position="1"/>
        <end position="23"/>
    </location>
</feature>
<proteinExistence type="predicted"/>
<organism evidence="2 3">
    <name type="scientific">Telmatocola sphagniphila</name>
    <dbReference type="NCBI Taxonomy" id="1123043"/>
    <lineage>
        <taxon>Bacteria</taxon>
        <taxon>Pseudomonadati</taxon>
        <taxon>Planctomycetota</taxon>
        <taxon>Planctomycetia</taxon>
        <taxon>Gemmatales</taxon>
        <taxon>Gemmataceae</taxon>
    </lineage>
</organism>
<keyword evidence="1" id="KW-0732">Signal</keyword>
<dbReference type="EMBL" id="CP074694">
    <property type="protein sequence ID" value="QVL30904.1"/>
    <property type="molecule type" value="Genomic_DNA"/>
</dbReference>
<reference evidence="2" key="1">
    <citation type="submission" date="2021-05" db="EMBL/GenBank/DDBJ databases">
        <title>Complete genome sequence of the cellulolytic planctomycete Telmatocola sphagniphila SP2T and characterization of the first cellulase from planctomycetes.</title>
        <authorList>
            <person name="Rakitin A.L."/>
            <person name="Beletsky A.V."/>
            <person name="Naumoff D.G."/>
            <person name="Kulichevskaya I.S."/>
            <person name="Mardanov A.V."/>
            <person name="Ravin N.V."/>
            <person name="Dedysh S.N."/>
        </authorList>
    </citation>
    <scope>NUCLEOTIDE SEQUENCE</scope>
    <source>
        <strain evidence="2">SP2T</strain>
    </source>
</reference>
<gene>
    <name evidence="2" type="ORF">KIH39_18895</name>
</gene>
<sequence>MLRAFLLAGISCAFLASAAPVRAADADIKAIINDAIKAQGGEELLEKLKAGHSKNKGKLTLPMVGEVDFKQDMQYMLPNKLLDSLTLNVMGQEVGIVTTVNGDKISLEVNGNVVPVTEEVKAALKDAQHLVKVARLTSLLKDKTLELSSVGEIKVNDKPAIAIRVASKGHKDVTLAFDKQSHLMVKIEHRTLESGSGMEVNEERVITEFTKNKAGLQVPKKISIYHDGKKFGEIESEESELLESIDDGVFKVKGD</sequence>
<protein>
    <submittedName>
        <fullName evidence="2">Uncharacterized protein</fullName>
    </submittedName>
</protein>
<dbReference type="Proteomes" id="UP000676194">
    <property type="component" value="Chromosome"/>
</dbReference>
<dbReference type="AlphaFoldDB" id="A0A8E6ESL0"/>
<evidence type="ECO:0000313" key="3">
    <source>
        <dbReference type="Proteomes" id="UP000676194"/>
    </source>
</evidence>
<evidence type="ECO:0000313" key="2">
    <source>
        <dbReference type="EMBL" id="QVL30904.1"/>
    </source>
</evidence>
<name>A0A8E6ESL0_9BACT</name>
<feature type="chain" id="PRO_5034330927" evidence="1">
    <location>
        <begin position="24"/>
        <end position="255"/>
    </location>
</feature>
<dbReference type="KEGG" id="tsph:KIH39_18895"/>
<dbReference type="RefSeq" id="WP_213494786.1">
    <property type="nucleotide sequence ID" value="NZ_CP074694.1"/>
</dbReference>
<keyword evidence="3" id="KW-1185">Reference proteome</keyword>
<accession>A0A8E6ESL0</accession>